<dbReference type="Gene3D" id="3.30.70.380">
    <property type="entry name" value="Ferrodoxin-fold anticodon-binding domain"/>
    <property type="match status" value="1"/>
</dbReference>
<feature type="binding site" evidence="15">
    <location>
        <position position="492"/>
    </location>
    <ligand>
        <name>Mg(2+)</name>
        <dbReference type="ChEBI" id="CHEBI:18420"/>
        <note>shared with alpha subunit</note>
    </ligand>
</feature>
<dbReference type="PANTHER" id="PTHR10947:SF0">
    <property type="entry name" value="PHENYLALANINE--TRNA LIGASE BETA SUBUNIT"/>
    <property type="match status" value="1"/>
</dbReference>
<organism evidence="20 21">
    <name type="scientific">Arsenicicoccus cauae</name>
    <dbReference type="NCBI Taxonomy" id="2663847"/>
    <lineage>
        <taxon>Bacteria</taxon>
        <taxon>Bacillati</taxon>
        <taxon>Actinomycetota</taxon>
        <taxon>Actinomycetes</taxon>
        <taxon>Micrococcales</taxon>
        <taxon>Intrasporangiaceae</taxon>
        <taxon>Arsenicicoccus</taxon>
    </lineage>
</organism>
<comment type="subunit">
    <text evidence="3 15">Tetramer of two alpha and two beta subunits.</text>
</comment>
<dbReference type="SMART" id="SM00873">
    <property type="entry name" value="B3_4"/>
    <property type="match status" value="1"/>
</dbReference>
<evidence type="ECO:0000256" key="4">
    <source>
        <dbReference type="ARBA" id="ARBA00022490"/>
    </source>
</evidence>
<sequence>MRAPVSWLRELVGEDVLPVTATGVEVAAALVKVGLEEEGLHGGDVTGPLVVGRVLDFTDEPQRNGKVIRWCTVDVGRHGQMVTEGKHQEIICGAHNFAVGDLVVVALPGATLPGGFRISARKTYGHVSNGMMCAVDELGLGEDHSGVIVLGDYLADDPERLARAVPGADAVELLGLGDEVVEVNITPDRGYAFSMRGIARDLALSLGAPFTDPAAEPARTAPAGDGSGYPVRLADDAPLDGRPGCDRYVARVVRGVDVQATTPPWMATRLTQLGMRPISLTVDVTNYVMLLLGQPLHAFDLDRLSGSIEVRRARPGERLTTLDGVERALDPQDLLITDGGETPLVIAGVMGGEDCEVTGTTTDVLVEAAHFDPVSVARSARRHKLPSEAAKRFERGVDPELTAAAAELVVQLLEELGGGTPDPGVTDVGSVALPEPFSFDVTLPTRLVGLTFERPEVLEVLREIGCTIEDLDGDQVQVTPPSWRPDLRNGPDLVEEVARVRGYAQIPSELPQAPGGRGLTPAQRSRRLLTATLAQQGLVEVLSSPFVAADRFDAFGYGPDDERRRTVRLANPINDEQPLLRTTLLDTLLDVLRRNVSRGSKDLAIYELGLVTRTDGRDRKAPIPPLGRRPDDETLRRIDEAVPAQPWHAALVLTGDSAPAGPWGPARPVTATDAVAVVVEAARALGVSLEVVQDEQAPWHPGRCARLVLPDGPTLGHAGELHPRVLAALELPARTCAAEIDVDLLATAAGEAVAEARKLSTYPVAHSDVALVVDEQVPAAVLERALRDGAGAELEHLALFDVFRSDQLGPGKKSLAYRLTVRAADRTLTTEEVSAVRDRAISAAAQATGATQRGA</sequence>
<dbReference type="SUPFAM" id="SSF55681">
    <property type="entry name" value="Class II aaRS and biotin synthetases"/>
    <property type="match status" value="1"/>
</dbReference>
<comment type="caution">
    <text evidence="20">The sequence shown here is derived from an EMBL/GenBank/DDBJ whole genome shotgun (WGS) entry which is preliminary data.</text>
</comment>
<gene>
    <name evidence="15" type="primary">pheT</name>
    <name evidence="20" type="ORF">GGG17_07215</name>
</gene>
<dbReference type="InterPro" id="IPR004532">
    <property type="entry name" value="Phe-tRNA-ligase_IIc_bsu_bact"/>
</dbReference>
<dbReference type="InterPro" id="IPR045864">
    <property type="entry name" value="aa-tRNA-synth_II/BPL/LPL"/>
</dbReference>
<dbReference type="Gene3D" id="2.40.50.140">
    <property type="entry name" value="Nucleic acid-binding proteins"/>
    <property type="match status" value="1"/>
</dbReference>
<dbReference type="SUPFAM" id="SSF54991">
    <property type="entry name" value="Anticodon-binding domain of PheRS"/>
    <property type="match status" value="1"/>
</dbReference>
<evidence type="ECO:0000313" key="21">
    <source>
        <dbReference type="Proteomes" id="UP000431092"/>
    </source>
</evidence>
<proteinExistence type="inferred from homology"/>
<keyword evidence="11 16" id="KW-0694">RNA-binding</keyword>
<dbReference type="SUPFAM" id="SSF46955">
    <property type="entry name" value="Putative DNA-binding domain"/>
    <property type="match status" value="1"/>
</dbReference>
<evidence type="ECO:0000259" key="17">
    <source>
        <dbReference type="PROSITE" id="PS50886"/>
    </source>
</evidence>
<keyword evidence="6 15" id="KW-0436">Ligase</keyword>
<dbReference type="Gene3D" id="3.30.930.10">
    <property type="entry name" value="Bira Bifunctional Protein, Domain 2"/>
    <property type="match status" value="1"/>
</dbReference>
<feature type="domain" description="B5" evidence="19">
    <location>
        <begin position="432"/>
        <end position="508"/>
    </location>
</feature>
<dbReference type="Proteomes" id="UP000431092">
    <property type="component" value="Unassembled WGS sequence"/>
</dbReference>
<evidence type="ECO:0000256" key="9">
    <source>
        <dbReference type="ARBA" id="ARBA00022840"/>
    </source>
</evidence>
<dbReference type="EC" id="6.1.1.20" evidence="15"/>
<evidence type="ECO:0000256" key="5">
    <source>
        <dbReference type="ARBA" id="ARBA00022555"/>
    </source>
</evidence>
<evidence type="ECO:0000256" key="10">
    <source>
        <dbReference type="ARBA" id="ARBA00022842"/>
    </source>
</evidence>
<keyword evidence="5 16" id="KW-0820">tRNA-binding</keyword>
<dbReference type="InterPro" id="IPR002547">
    <property type="entry name" value="tRNA-bd_dom"/>
</dbReference>
<dbReference type="InterPro" id="IPR036690">
    <property type="entry name" value="Fdx_antiC-bd_sf"/>
</dbReference>
<evidence type="ECO:0000259" key="18">
    <source>
        <dbReference type="PROSITE" id="PS51447"/>
    </source>
</evidence>
<dbReference type="GO" id="GO:0000287">
    <property type="term" value="F:magnesium ion binding"/>
    <property type="evidence" value="ECO:0007669"/>
    <property type="project" value="UniProtKB-UniRule"/>
</dbReference>
<keyword evidence="7 15" id="KW-0479">Metal-binding</keyword>
<keyword evidence="13 15" id="KW-0030">Aminoacyl-tRNA synthetase</keyword>
<feature type="domain" description="FDX-ACB" evidence="18">
    <location>
        <begin position="760"/>
        <end position="853"/>
    </location>
</feature>
<dbReference type="PROSITE" id="PS51483">
    <property type="entry name" value="B5"/>
    <property type="match status" value="1"/>
</dbReference>
<dbReference type="PROSITE" id="PS51447">
    <property type="entry name" value="FDX_ACB"/>
    <property type="match status" value="1"/>
</dbReference>
<keyword evidence="4 15" id="KW-0963">Cytoplasm</keyword>
<dbReference type="SUPFAM" id="SSF56037">
    <property type="entry name" value="PheT/TilS domain"/>
    <property type="match status" value="1"/>
</dbReference>
<feature type="binding site" evidence="15">
    <location>
        <position position="495"/>
    </location>
    <ligand>
        <name>Mg(2+)</name>
        <dbReference type="ChEBI" id="CHEBI:18420"/>
        <note>shared with alpha subunit</note>
    </ligand>
</feature>
<dbReference type="InterPro" id="IPR012340">
    <property type="entry name" value="NA-bd_OB-fold"/>
</dbReference>
<dbReference type="Pfam" id="PF03484">
    <property type="entry name" value="B5"/>
    <property type="match status" value="1"/>
</dbReference>
<dbReference type="GO" id="GO:0005524">
    <property type="term" value="F:ATP binding"/>
    <property type="evidence" value="ECO:0007669"/>
    <property type="project" value="UniProtKB-UniRule"/>
</dbReference>
<evidence type="ECO:0000313" key="20">
    <source>
        <dbReference type="EMBL" id="MTB71762.1"/>
    </source>
</evidence>
<dbReference type="Gene3D" id="3.50.40.10">
    <property type="entry name" value="Phenylalanyl-trna Synthetase, Chain B, domain 3"/>
    <property type="match status" value="1"/>
</dbReference>
<reference evidence="20 21" key="1">
    <citation type="submission" date="2019-11" db="EMBL/GenBank/DDBJ databases">
        <title>Whole genome sequencing identifies a novel species of the genus Arsenicicoccus isolated from human blood.</title>
        <authorList>
            <person name="Jeong J.H."/>
            <person name="Kweon O.J."/>
            <person name="Kim H.R."/>
            <person name="Kim T.-H."/>
            <person name="Ha S.-M."/>
            <person name="Lee M.-K."/>
        </authorList>
    </citation>
    <scope>NUCLEOTIDE SEQUENCE [LARGE SCALE GENOMIC DNA]</scope>
    <source>
        <strain evidence="20 21">MKL-02</strain>
    </source>
</reference>
<keyword evidence="9 15" id="KW-0067">ATP-binding</keyword>
<evidence type="ECO:0000256" key="16">
    <source>
        <dbReference type="PROSITE-ProRule" id="PRU00209"/>
    </source>
</evidence>
<dbReference type="GO" id="GO:0000049">
    <property type="term" value="F:tRNA binding"/>
    <property type="evidence" value="ECO:0007669"/>
    <property type="project" value="UniProtKB-UniRule"/>
</dbReference>
<protein>
    <recommendedName>
        <fullName evidence="15">Phenylalanine--tRNA ligase beta subunit</fullName>
        <ecNumber evidence="15">6.1.1.20</ecNumber>
    </recommendedName>
    <alternativeName>
        <fullName evidence="15">Phenylalanyl-tRNA synthetase beta subunit</fullName>
        <shortName evidence="15">PheRS</shortName>
    </alternativeName>
</protein>
<dbReference type="HAMAP" id="MF_00283">
    <property type="entry name" value="Phe_tRNA_synth_beta1"/>
    <property type="match status" value="1"/>
</dbReference>
<dbReference type="InterPro" id="IPR009061">
    <property type="entry name" value="DNA-bd_dom_put_sf"/>
</dbReference>
<accession>A0A6I3ICS2</accession>
<dbReference type="PROSITE" id="PS50886">
    <property type="entry name" value="TRBD"/>
    <property type="match status" value="1"/>
</dbReference>
<evidence type="ECO:0000256" key="11">
    <source>
        <dbReference type="ARBA" id="ARBA00022884"/>
    </source>
</evidence>
<feature type="binding site" evidence="15">
    <location>
        <position position="496"/>
    </location>
    <ligand>
        <name>Mg(2+)</name>
        <dbReference type="ChEBI" id="CHEBI:18420"/>
        <note>shared with alpha subunit</note>
    </ligand>
</feature>
<evidence type="ECO:0000256" key="8">
    <source>
        <dbReference type="ARBA" id="ARBA00022741"/>
    </source>
</evidence>
<dbReference type="Pfam" id="PF03147">
    <property type="entry name" value="FDX-ACB"/>
    <property type="match status" value="1"/>
</dbReference>
<dbReference type="InterPro" id="IPR005147">
    <property type="entry name" value="tRNA_synthase_B5-dom"/>
</dbReference>
<dbReference type="SMART" id="SM00896">
    <property type="entry name" value="FDX-ACB"/>
    <property type="match status" value="1"/>
</dbReference>
<dbReference type="AlphaFoldDB" id="A0A6I3ICS2"/>
<dbReference type="Pfam" id="PF01588">
    <property type="entry name" value="tRNA_bind"/>
    <property type="match status" value="1"/>
</dbReference>
<dbReference type="InterPro" id="IPR020825">
    <property type="entry name" value="Phe-tRNA_synthase-like_B3/B4"/>
</dbReference>
<comment type="catalytic activity">
    <reaction evidence="14 15">
        <text>tRNA(Phe) + L-phenylalanine + ATP = L-phenylalanyl-tRNA(Phe) + AMP + diphosphate + H(+)</text>
        <dbReference type="Rhea" id="RHEA:19413"/>
        <dbReference type="Rhea" id="RHEA-COMP:9668"/>
        <dbReference type="Rhea" id="RHEA-COMP:9699"/>
        <dbReference type="ChEBI" id="CHEBI:15378"/>
        <dbReference type="ChEBI" id="CHEBI:30616"/>
        <dbReference type="ChEBI" id="CHEBI:33019"/>
        <dbReference type="ChEBI" id="CHEBI:58095"/>
        <dbReference type="ChEBI" id="CHEBI:78442"/>
        <dbReference type="ChEBI" id="CHEBI:78531"/>
        <dbReference type="ChEBI" id="CHEBI:456215"/>
        <dbReference type="EC" id="6.1.1.20"/>
    </reaction>
</comment>
<dbReference type="GO" id="GO:0004826">
    <property type="term" value="F:phenylalanine-tRNA ligase activity"/>
    <property type="evidence" value="ECO:0007669"/>
    <property type="project" value="UniProtKB-UniRule"/>
</dbReference>
<keyword evidence="12 15" id="KW-0648">Protein biosynthesis</keyword>
<evidence type="ECO:0000256" key="6">
    <source>
        <dbReference type="ARBA" id="ARBA00022598"/>
    </source>
</evidence>
<keyword evidence="10 15" id="KW-0460">Magnesium</keyword>
<dbReference type="GO" id="GO:0009328">
    <property type="term" value="C:phenylalanine-tRNA ligase complex"/>
    <property type="evidence" value="ECO:0007669"/>
    <property type="project" value="TreeGrafter"/>
</dbReference>
<name>A0A6I3ICS2_9MICO</name>
<dbReference type="SMART" id="SM00874">
    <property type="entry name" value="B5"/>
    <property type="match status" value="1"/>
</dbReference>
<feature type="binding site" evidence="15">
    <location>
        <position position="486"/>
    </location>
    <ligand>
        <name>Mg(2+)</name>
        <dbReference type="ChEBI" id="CHEBI:18420"/>
        <note>shared with alpha subunit</note>
    </ligand>
</feature>
<dbReference type="RefSeq" id="WP_154593060.1">
    <property type="nucleotide sequence ID" value="NZ_CP171001.1"/>
</dbReference>
<dbReference type="InterPro" id="IPR033714">
    <property type="entry name" value="tRNA_bind_bactPheRS"/>
</dbReference>
<dbReference type="GO" id="GO:0006432">
    <property type="term" value="P:phenylalanyl-tRNA aminoacylation"/>
    <property type="evidence" value="ECO:0007669"/>
    <property type="project" value="UniProtKB-UniRule"/>
</dbReference>
<evidence type="ECO:0000256" key="1">
    <source>
        <dbReference type="ARBA" id="ARBA00004496"/>
    </source>
</evidence>
<dbReference type="EMBL" id="WLVL01000023">
    <property type="protein sequence ID" value="MTB71762.1"/>
    <property type="molecule type" value="Genomic_DNA"/>
</dbReference>
<dbReference type="SUPFAM" id="SSF50249">
    <property type="entry name" value="Nucleic acid-binding proteins"/>
    <property type="match status" value="1"/>
</dbReference>
<dbReference type="InterPro" id="IPR005146">
    <property type="entry name" value="B3/B4_tRNA-bd"/>
</dbReference>
<keyword evidence="21" id="KW-1185">Reference proteome</keyword>
<dbReference type="Pfam" id="PF17759">
    <property type="entry name" value="tRNA_synthFbeta"/>
    <property type="match status" value="1"/>
</dbReference>
<comment type="cofactor">
    <cofactor evidence="15">
        <name>Mg(2+)</name>
        <dbReference type="ChEBI" id="CHEBI:18420"/>
    </cofactor>
    <text evidence="15">Binds 2 magnesium ions per tetramer.</text>
</comment>
<dbReference type="FunFam" id="3.50.40.10:FF:000001">
    <property type="entry name" value="Phenylalanine--tRNA ligase beta subunit"/>
    <property type="match status" value="1"/>
</dbReference>
<dbReference type="Gene3D" id="3.30.56.10">
    <property type="match status" value="2"/>
</dbReference>
<feature type="domain" description="TRNA-binding" evidence="17">
    <location>
        <begin position="43"/>
        <end position="162"/>
    </location>
</feature>
<dbReference type="InterPro" id="IPR005121">
    <property type="entry name" value="Fdx_antiC-bd"/>
</dbReference>
<comment type="subcellular location">
    <subcellularLocation>
        <location evidence="1 15">Cytoplasm</location>
    </subcellularLocation>
</comment>
<evidence type="ECO:0000256" key="14">
    <source>
        <dbReference type="ARBA" id="ARBA00049255"/>
    </source>
</evidence>
<evidence type="ECO:0000256" key="2">
    <source>
        <dbReference type="ARBA" id="ARBA00008653"/>
    </source>
</evidence>
<dbReference type="InterPro" id="IPR041616">
    <property type="entry name" value="PheRS_beta_core"/>
</dbReference>
<evidence type="ECO:0000256" key="3">
    <source>
        <dbReference type="ARBA" id="ARBA00011209"/>
    </source>
</evidence>
<evidence type="ECO:0000256" key="13">
    <source>
        <dbReference type="ARBA" id="ARBA00023146"/>
    </source>
</evidence>
<comment type="similarity">
    <text evidence="2 15">Belongs to the phenylalanyl-tRNA synthetase beta subunit family. Type 1 subfamily.</text>
</comment>
<evidence type="ECO:0000256" key="12">
    <source>
        <dbReference type="ARBA" id="ARBA00022917"/>
    </source>
</evidence>
<evidence type="ECO:0000259" key="19">
    <source>
        <dbReference type="PROSITE" id="PS51483"/>
    </source>
</evidence>
<evidence type="ECO:0000256" key="7">
    <source>
        <dbReference type="ARBA" id="ARBA00022723"/>
    </source>
</evidence>
<dbReference type="Pfam" id="PF03483">
    <property type="entry name" value="B3_4"/>
    <property type="match status" value="1"/>
</dbReference>
<dbReference type="NCBIfam" id="TIGR00472">
    <property type="entry name" value="pheT_bact"/>
    <property type="match status" value="1"/>
</dbReference>
<evidence type="ECO:0000256" key="15">
    <source>
        <dbReference type="HAMAP-Rule" id="MF_00283"/>
    </source>
</evidence>
<dbReference type="CDD" id="cd02796">
    <property type="entry name" value="tRNA_bind_bactPheRS"/>
    <property type="match status" value="1"/>
</dbReference>
<dbReference type="InterPro" id="IPR045060">
    <property type="entry name" value="Phe-tRNA-ligase_IIc_bsu"/>
</dbReference>
<keyword evidence="8 15" id="KW-0547">Nucleotide-binding</keyword>
<dbReference type="PANTHER" id="PTHR10947">
    <property type="entry name" value="PHENYLALANYL-TRNA SYNTHETASE BETA CHAIN AND LEUCINE-RICH REPEAT-CONTAINING PROTEIN 47"/>
    <property type="match status" value="1"/>
</dbReference>